<dbReference type="NCBIfam" id="NF004647">
    <property type="entry name" value="PRK05990.1"/>
    <property type="match status" value="1"/>
</dbReference>
<keyword evidence="10" id="KW-1185">Reference proteome</keyword>
<keyword evidence="6" id="KW-0949">S-adenosyl-L-methionine</keyword>
<evidence type="ECO:0000256" key="5">
    <source>
        <dbReference type="ARBA" id="ARBA00022679"/>
    </source>
</evidence>
<keyword evidence="3" id="KW-0169">Cobalamin biosynthesis</keyword>
<evidence type="ECO:0000313" key="10">
    <source>
        <dbReference type="Proteomes" id="UP000295678"/>
    </source>
</evidence>
<organism evidence="9 10">
    <name type="scientific">Tepidamorphus gemmatus</name>
    <dbReference type="NCBI Taxonomy" id="747076"/>
    <lineage>
        <taxon>Bacteria</taxon>
        <taxon>Pseudomonadati</taxon>
        <taxon>Pseudomonadota</taxon>
        <taxon>Alphaproteobacteria</taxon>
        <taxon>Hyphomicrobiales</taxon>
        <taxon>Tepidamorphaceae</taxon>
        <taxon>Tepidamorphus</taxon>
    </lineage>
</organism>
<evidence type="ECO:0000256" key="2">
    <source>
        <dbReference type="ARBA" id="ARBA00005879"/>
    </source>
</evidence>
<evidence type="ECO:0000313" key="9">
    <source>
        <dbReference type="EMBL" id="TCT13572.1"/>
    </source>
</evidence>
<comment type="pathway">
    <text evidence="1">Cofactor biosynthesis; adenosylcobalamin biosynthesis.</text>
</comment>
<dbReference type="InterPro" id="IPR014777">
    <property type="entry name" value="4pyrrole_Mease_sub1"/>
</dbReference>
<protein>
    <submittedName>
        <fullName evidence="9">Precorrin-2/cobalt-factor-2 C20-methyltransferase</fullName>
    </submittedName>
</protein>
<dbReference type="PIRSF" id="PIRSF036427">
    <property type="entry name" value="Precrrn-2_mtase"/>
    <property type="match status" value="1"/>
</dbReference>
<dbReference type="AlphaFoldDB" id="A0A4R3MIV6"/>
<evidence type="ECO:0000256" key="3">
    <source>
        <dbReference type="ARBA" id="ARBA00022573"/>
    </source>
</evidence>
<dbReference type="InterPro" id="IPR035996">
    <property type="entry name" value="4pyrrol_Methylase_sf"/>
</dbReference>
<dbReference type="UniPathway" id="UPA00148"/>
<dbReference type="OrthoDB" id="9804789at2"/>
<comment type="similarity">
    <text evidence="2 7">Belongs to the precorrin methyltransferase family.</text>
</comment>
<dbReference type="GO" id="GO:0030788">
    <property type="term" value="F:precorrin-2 C20-methyltransferase activity"/>
    <property type="evidence" value="ECO:0007669"/>
    <property type="project" value="InterPro"/>
</dbReference>
<dbReference type="Gene3D" id="3.40.1010.10">
    <property type="entry name" value="Cobalt-precorrin-4 Transmethylase, Domain 1"/>
    <property type="match status" value="1"/>
</dbReference>
<evidence type="ECO:0000259" key="8">
    <source>
        <dbReference type="Pfam" id="PF00590"/>
    </source>
</evidence>
<evidence type="ECO:0000256" key="6">
    <source>
        <dbReference type="ARBA" id="ARBA00022691"/>
    </source>
</evidence>
<evidence type="ECO:0000256" key="1">
    <source>
        <dbReference type="ARBA" id="ARBA00004953"/>
    </source>
</evidence>
<dbReference type="Gene3D" id="3.30.950.10">
    <property type="entry name" value="Methyltransferase, Cobalt-precorrin-4 Transmethylase, Domain 2"/>
    <property type="match status" value="1"/>
</dbReference>
<accession>A0A4R3MIV6</accession>
<dbReference type="Pfam" id="PF00590">
    <property type="entry name" value="TP_methylase"/>
    <property type="match status" value="1"/>
</dbReference>
<dbReference type="GO" id="GO:0009236">
    <property type="term" value="P:cobalamin biosynthetic process"/>
    <property type="evidence" value="ECO:0007669"/>
    <property type="project" value="UniProtKB-UniRule"/>
</dbReference>
<reference evidence="9 10" key="1">
    <citation type="submission" date="2019-03" db="EMBL/GenBank/DDBJ databases">
        <title>Genomic Encyclopedia of Type Strains, Phase IV (KMG-IV): sequencing the most valuable type-strain genomes for metagenomic binning, comparative biology and taxonomic classification.</title>
        <authorList>
            <person name="Goeker M."/>
        </authorList>
    </citation>
    <scope>NUCLEOTIDE SEQUENCE [LARGE SCALE GENOMIC DNA]</scope>
    <source>
        <strain evidence="9 10">DSM 19345</strain>
    </source>
</reference>
<dbReference type="SUPFAM" id="SSF53790">
    <property type="entry name" value="Tetrapyrrole methylase"/>
    <property type="match status" value="1"/>
</dbReference>
<dbReference type="CDD" id="cd11645">
    <property type="entry name" value="Precorrin_2_C20_MT"/>
    <property type="match status" value="1"/>
</dbReference>
<dbReference type="Proteomes" id="UP000295678">
    <property type="component" value="Unassembled WGS sequence"/>
</dbReference>
<evidence type="ECO:0000256" key="4">
    <source>
        <dbReference type="ARBA" id="ARBA00022603"/>
    </source>
</evidence>
<dbReference type="InterPro" id="IPR006364">
    <property type="entry name" value="CobI/CbiL/CobIJ_dom"/>
</dbReference>
<dbReference type="InterPro" id="IPR000878">
    <property type="entry name" value="4pyrrol_Mease"/>
</dbReference>
<evidence type="ECO:0000256" key="7">
    <source>
        <dbReference type="PIRNR" id="PIRNR036427"/>
    </source>
</evidence>
<gene>
    <name evidence="9" type="ORF">EDC22_101440</name>
</gene>
<dbReference type="RefSeq" id="WP_132804946.1">
    <property type="nucleotide sequence ID" value="NZ_SMAK01000001.1"/>
</dbReference>
<comment type="caution">
    <text evidence="9">The sequence shown here is derived from an EMBL/GenBank/DDBJ whole genome shotgun (WGS) entry which is preliminary data.</text>
</comment>
<sequence>MTGTLYGVGVGPGDPELLTLKAARILRMAGAIAYFAKRGQAGNARTIVDGLLGNAEQLRLEYPFTVEVKVSDPDYHPRMAAFYDEAAGQVAARLDAGADVAVLCEGDPLFYGSYMYLHDRLAGRYRTEVVPGITAMSGCWSRLGRPMTRGDDVLAVVPGTLEAARLAERLALADAAVVMKAGRHLPKIRAALAAAGRLDEAVFVERGTMAEERILPLAEAGDSGAYFSLVLVPTRRRTV</sequence>
<dbReference type="EMBL" id="SMAK01000001">
    <property type="protein sequence ID" value="TCT13572.1"/>
    <property type="molecule type" value="Genomic_DNA"/>
</dbReference>
<dbReference type="InterPro" id="IPR012382">
    <property type="entry name" value="CobI/CbiL"/>
</dbReference>
<dbReference type="InterPro" id="IPR014776">
    <property type="entry name" value="4pyrrole_Mease_sub2"/>
</dbReference>
<dbReference type="GO" id="GO:0032259">
    <property type="term" value="P:methylation"/>
    <property type="evidence" value="ECO:0007669"/>
    <property type="project" value="UniProtKB-KW"/>
</dbReference>
<dbReference type="PANTHER" id="PTHR43467:SF2">
    <property type="entry name" value="COBALT-PRECORRIN-2 C(20)-METHYLTRANSFERASE"/>
    <property type="match status" value="1"/>
</dbReference>
<keyword evidence="4 9" id="KW-0489">Methyltransferase</keyword>
<dbReference type="PANTHER" id="PTHR43467">
    <property type="entry name" value="COBALT-PRECORRIN-2 C(20)-METHYLTRANSFERASE"/>
    <property type="match status" value="1"/>
</dbReference>
<keyword evidence="5 9" id="KW-0808">Transferase</keyword>
<dbReference type="NCBIfam" id="TIGR01467">
    <property type="entry name" value="cobI_cbiL"/>
    <property type="match status" value="1"/>
</dbReference>
<name>A0A4R3MIV6_9HYPH</name>
<proteinExistence type="inferred from homology"/>
<feature type="domain" description="Tetrapyrrole methylase" evidence="8">
    <location>
        <begin position="4"/>
        <end position="216"/>
    </location>
</feature>